<keyword evidence="3" id="KW-1185">Reference proteome</keyword>
<keyword evidence="1" id="KW-0812">Transmembrane</keyword>
<feature type="transmembrane region" description="Helical" evidence="1">
    <location>
        <begin position="41"/>
        <end position="60"/>
    </location>
</feature>
<feature type="transmembrane region" description="Helical" evidence="1">
    <location>
        <begin position="66"/>
        <end position="87"/>
    </location>
</feature>
<geneLocation type="plasmid" evidence="2">
    <name>pAArc-St2</name>
</geneLocation>
<evidence type="ECO:0000256" key="1">
    <source>
        <dbReference type="SAM" id="Phobius"/>
    </source>
</evidence>
<comment type="caution">
    <text evidence="2">The sequence shown here is derived from an EMBL/GenBank/DDBJ whole genome shotgun (WGS) entry which is preliminary data.</text>
</comment>
<organism evidence="2 3">
    <name type="scientific">Natronocalculus amylovorans</name>
    <dbReference type="NCBI Taxonomy" id="2917812"/>
    <lineage>
        <taxon>Archaea</taxon>
        <taxon>Methanobacteriati</taxon>
        <taxon>Methanobacteriota</taxon>
        <taxon>Stenosarchaea group</taxon>
        <taxon>Halobacteria</taxon>
        <taxon>Halobacteriales</taxon>
        <taxon>Haloferacaceae</taxon>
        <taxon>Natronocalculus</taxon>
    </lineage>
</organism>
<evidence type="ECO:0000313" key="2">
    <source>
        <dbReference type="EMBL" id="MCL9818326.1"/>
    </source>
</evidence>
<keyword evidence="1" id="KW-1133">Transmembrane helix</keyword>
<proteinExistence type="predicted"/>
<feature type="transmembrane region" description="Helical" evidence="1">
    <location>
        <begin position="6"/>
        <end position="29"/>
    </location>
</feature>
<gene>
    <name evidence="2" type="ORF">AArcSt2_15395</name>
</gene>
<evidence type="ECO:0000313" key="3">
    <source>
        <dbReference type="Proteomes" id="UP001203207"/>
    </source>
</evidence>
<keyword evidence="1" id="KW-0472">Membrane</keyword>
<name>A0AAE3FZQ9_9EURY</name>
<reference evidence="2" key="1">
    <citation type="journal article" date="2022" name="Syst. Appl. Microbiol.">
        <title>Natronocalculus amylovorans gen. nov., sp. nov., and Natranaeroarchaeum aerophilus sp. nov., dominant culturable amylolytic natronoarchaea from hypersaline soda lakes in southwestern Siberia.</title>
        <authorList>
            <person name="Sorokin D.Y."/>
            <person name="Elcheninov A.G."/>
            <person name="Khizhniak T.V."/>
            <person name="Koenen M."/>
            <person name="Bale N.J."/>
            <person name="Damste J.S.S."/>
            <person name="Kublanov I.V."/>
        </authorList>
    </citation>
    <scope>NUCLEOTIDE SEQUENCE</scope>
    <source>
        <strain evidence="2">AArc-St2</strain>
    </source>
</reference>
<dbReference type="AlphaFoldDB" id="A0AAE3FZQ9"/>
<accession>A0AAE3FZQ9</accession>
<reference evidence="2" key="2">
    <citation type="submission" date="2022-02" db="EMBL/GenBank/DDBJ databases">
        <authorList>
            <person name="Elcheninov A.G."/>
            <person name="Sorokin D.Y."/>
            <person name="Kublanov I.V."/>
        </authorList>
    </citation>
    <scope>NUCLEOTIDE SEQUENCE</scope>
    <source>
        <strain evidence="2">AArc-St2</strain>
        <plasmid evidence="2">pAArc-St2</plasmid>
    </source>
</reference>
<sequence>MAILTTLLVLTIAVFVLAFIFRNGTILTPLPQSTAKWLKRIFRGSVGITLWRIILVFVFFSGAYALVVGFGMVGSFVAALILTTLAADEVRKWILDLWNFDFYRVGA</sequence>
<dbReference type="RefSeq" id="WP_250586014.1">
    <property type="nucleotide sequence ID" value="NZ_JAKRVX010000010.1"/>
</dbReference>
<dbReference type="Proteomes" id="UP001203207">
    <property type="component" value="Unassembled WGS sequence"/>
</dbReference>
<dbReference type="EMBL" id="JAKRVX010000010">
    <property type="protein sequence ID" value="MCL9818326.1"/>
    <property type="molecule type" value="Genomic_DNA"/>
</dbReference>
<keyword evidence="2" id="KW-0614">Plasmid</keyword>
<protein>
    <submittedName>
        <fullName evidence="2">Uncharacterized protein</fullName>
    </submittedName>
</protein>